<feature type="region of interest" description="Disordered" evidence="1">
    <location>
        <begin position="365"/>
        <end position="455"/>
    </location>
</feature>
<dbReference type="AlphaFoldDB" id="E1ZLS3"/>
<dbReference type="GO" id="GO:0005634">
    <property type="term" value="C:nucleus"/>
    <property type="evidence" value="ECO:0007669"/>
    <property type="project" value="TreeGrafter"/>
</dbReference>
<accession>E1ZLS3</accession>
<dbReference type="GO" id="GO:0045944">
    <property type="term" value="P:positive regulation of transcription by RNA polymerase II"/>
    <property type="evidence" value="ECO:0007669"/>
    <property type="project" value="TreeGrafter"/>
</dbReference>
<dbReference type="InParanoid" id="E1ZLS3"/>
<feature type="compositionally biased region" description="Low complexity" evidence="1">
    <location>
        <begin position="395"/>
        <end position="405"/>
    </location>
</feature>
<dbReference type="OrthoDB" id="429143at2759"/>
<feature type="region of interest" description="Disordered" evidence="1">
    <location>
        <begin position="204"/>
        <end position="232"/>
    </location>
</feature>
<dbReference type="Proteomes" id="UP000008141">
    <property type="component" value="Unassembled WGS sequence"/>
</dbReference>
<proteinExistence type="predicted"/>
<feature type="compositionally biased region" description="Gly residues" evidence="1">
    <location>
        <begin position="210"/>
        <end position="223"/>
    </location>
</feature>
<dbReference type="STRING" id="554065.E1ZLS3"/>
<keyword evidence="3" id="KW-1185">Reference proteome</keyword>
<dbReference type="PANTHER" id="PTHR47025">
    <property type="entry name" value="AUTOIMMUNE REGULATOR"/>
    <property type="match status" value="1"/>
</dbReference>
<dbReference type="eggNOG" id="ENOG502RRFA">
    <property type="taxonomic scope" value="Eukaryota"/>
</dbReference>
<protein>
    <submittedName>
        <fullName evidence="2">Uncharacterized protein</fullName>
    </submittedName>
</protein>
<dbReference type="GO" id="GO:0000977">
    <property type="term" value="F:RNA polymerase II transcription regulatory region sequence-specific DNA binding"/>
    <property type="evidence" value="ECO:0007669"/>
    <property type="project" value="TreeGrafter"/>
</dbReference>
<feature type="compositionally biased region" description="Acidic residues" evidence="1">
    <location>
        <begin position="406"/>
        <end position="429"/>
    </location>
</feature>
<feature type="compositionally biased region" description="Basic residues" evidence="1">
    <location>
        <begin position="382"/>
        <end position="394"/>
    </location>
</feature>
<evidence type="ECO:0000256" key="1">
    <source>
        <dbReference type="SAM" id="MobiDB-lite"/>
    </source>
</evidence>
<gene>
    <name evidence="2" type="ORF">CHLNCDRAFT_53872</name>
</gene>
<reference evidence="2 3" key="1">
    <citation type="journal article" date="2010" name="Plant Cell">
        <title>The Chlorella variabilis NC64A genome reveals adaptation to photosymbiosis, coevolution with viruses, and cryptic sex.</title>
        <authorList>
            <person name="Blanc G."/>
            <person name="Duncan G."/>
            <person name="Agarkova I."/>
            <person name="Borodovsky M."/>
            <person name="Gurnon J."/>
            <person name="Kuo A."/>
            <person name="Lindquist E."/>
            <person name="Lucas S."/>
            <person name="Pangilinan J."/>
            <person name="Polle J."/>
            <person name="Salamov A."/>
            <person name="Terry A."/>
            <person name="Yamada T."/>
            <person name="Dunigan D.D."/>
            <person name="Grigoriev I.V."/>
            <person name="Claverie J.M."/>
            <person name="Van Etten J.L."/>
        </authorList>
    </citation>
    <scope>NUCLEOTIDE SEQUENCE [LARGE SCALE GENOMIC DNA]</scope>
    <source>
        <strain evidence="2 3">NC64A</strain>
    </source>
</reference>
<dbReference type="EMBL" id="GL433852">
    <property type="protein sequence ID" value="EFN53315.1"/>
    <property type="molecule type" value="Genomic_DNA"/>
</dbReference>
<dbReference type="GO" id="GO:0042393">
    <property type="term" value="F:histone binding"/>
    <property type="evidence" value="ECO:0007669"/>
    <property type="project" value="TreeGrafter"/>
</dbReference>
<sequence>MADPLLPDYWAAKEDCVVCGGTDYQPGYGPRTLVFCDCCLGGAATHIECWHAHSGELLTEDRLASPAFQWFCSEASAGVRRSGPQPAAAAAAGSPPSPPLPVHALLLLKQSTRPPPACCAQGCKRVSERLVELTGVPRPVQEAGGGGSEYSVELVRWSERDKGAQKTVGHARSIFNSAFAPLVMDNGKNLIDMVCEAYESPDPAMSAPGGAPGAGSNGGGAGGAEEEEEQPPAEYNFSTFRVLLLRKRGIVVSAATVRAFGTRFAEALEGLLLGAGVRHLVVPAMRSVLPMWLRKFGYRQFSEEECRVVEERIVMPDPASASLVHKLLEAPPEAAAAAAGGGRTGGAGTKPKVSRTVRFGVVSYAESSDDEKDSGEADGGGRRKKGRRKGKGKAAAKADSGGSDYEMSEEEEEGAAEESDVDLEEEEEEHVCQRCRRRSDTCIASAATGEPLGER</sequence>
<dbReference type="RefSeq" id="XP_005845417.1">
    <property type="nucleotide sequence ID" value="XM_005845355.1"/>
</dbReference>
<dbReference type="GeneID" id="17352828"/>
<name>E1ZLS3_CHLVA</name>
<organism evidence="3">
    <name type="scientific">Chlorella variabilis</name>
    <name type="common">Green alga</name>
    <dbReference type="NCBI Taxonomy" id="554065"/>
    <lineage>
        <taxon>Eukaryota</taxon>
        <taxon>Viridiplantae</taxon>
        <taxon>Chlorophyta</taxon>
        <taxon>core chlorophytes</taxon>
        <taxon>Trebouxiophyceae</taxon>
        <taxon>Chlorellales</taxon>
        <taxon>Chlorellaceae</taxon>
        <taxon>Chlorella clade</taxon>
        <taxon>Chlorella</taxon>
    </lineage>
</organism>
<evidence type="ECO:0000313" key="2">
    <source>
        <dbReference type="EMBL" id="EFN53315.1"/>
    </source>
</evidence>
<dbReference type="GO" id="GO:0003682">
    <property type="term" value="F:chromatin binding"/>
    <property type="evidence" value="ECO:0007669"/>
    <property type="project" value="TreeGrafter"/>
</dbReference>
<dbReference type="KEGG" id="cvr:CHLNCDRAFT_53872"/>
<evidence type="ECO:0000313" key="3">
    <source>
        <dbReference type="Proteomes" id="UP000008141"/>
    </source>
</evidence>
<dbReference type="PANTHER" id="PTHR47025:SF2">
    <property type="entry name" value="AUTOIMMUNE REGULATOR"/>
    <property type="match status" value="1"/>
</dbReference>